<evidence type="ECO:0000259" key="5">
    <source>
        <dbReference type="Pfam" id="PF05161"/>
    </source>
</evidence>
<dbReference type="InterPro" id="IPR025286">
    <property type="entry name" value="MOFRL_assoc_dom"/>
</dbReference>
<dbReference type="GO" id="GO:0008887">
    <property type="term" value="F:glycerate kinase activity"/>
    <property type="evidence" value="ECO:0007669"/>
    <property type="project" value="InterPro"/>
</dbReference>
<dbReference type="EC" id="1.1.1.81" evidence="7"/>
<evidence type="ECO:0000256" key="4">
    <source>
        <dbReference type="ARBA" id="ARBA00022840"/>
    </source>
</evidence>
<gene>
    <name evidence="7" type="primary">ttuD_2</name>
    <name evidence="7" type="ORF">GALL_159670</name>
</gene>
<organism evidence="7">
    <name type="scientific">mine drainage metagenome</name>
    <dbReference type="NCBI Taxonomy" id="410659"/>
    <lineage>
        <taxon>unclassified sequences</taxon>
        <taxon>metagenomes</taxon>
        <taxon>ecological metagenomes</taxon>
    </lineage>
</organism>
<name>A0A1J5SCV3_9ZZZZ</name>
<comment type="caution">
    <text evidence="7">The sequence shown here is derived from an EMBL/GenBank/DDBJ whole genome shotgun (WGS) entry which is preliminary data.</text>
</comment>
<accession>A0A1J5SCV3</accession>
<dbReference type="SUPFAM" id="SSF82544">
    <property type="entry name" value="GckA/TtuD-like"/>
    <property type="match status" value="1"/>
</dbReference>
<feature type="domain" description="MOFRL-associated" evidence="6">
    <location>
        <begin position="12"/>
        <end position="232"/>
    </location>
</feature>
<dbReference type="InterPro" id="IPR038614">
    <property type="entry name" value="GK_N_sf"/>
</dbReference>
<keyword evidence="7" id="KW-0560">Oxidoreductase</keyword>
<protein>
    <submittedName>
        <fullName evidence="7">Putative hydroxypyruvate reductase</fullName>
        <ecNumber evidence="7">1.1.1.81</ecNumber>
    </submittedName>
</protein>
<dbReference type="PANTHER" id="PTHR12227">
    <property type="entry name" value="GLYCERATE KINASE"/>
    <property type="match status" value="1"/>
</dbReference>
<keyword evidence="4" id="KW-0067">ATP-binding</keyword>
<evidence type="ECO:0000259" key="6">
    <source>
        <dbReference type="Pfam" id="PF13660"/>
    </source>
</evidence>
<evidence type="ECO:0000256" key="3">
    <source>
        <dbReference type="ARBA" id="ARBA00022777"/>
    </source>
</evidence>
<dbReference type="GO" id="GO:0016618">
    <property type="term" value="F:hydroxypyruvate reductase [NAD(P)H] activity"/>
    <property type="evidence" value="ECO:0007669"/>
    <property type="project" value="UniProtKB-EC"/>
</dbReference>
<dbReference type="GO" id="GO:0005737">
    <property type="term" value="C:cytoplasm"/>
    <property type="evidence" value="ECO:0007669"/>
    <property type="project" value="TreeGrafter"/>
</dbReference>
<feature type="domain" description="MOFRL" evidence="5">
    <location>
        <begin position="311"/>
        <end position="416"/>
    </location>
</feature>
<dbReference type="PANTHER" id="PTHR12227:SF0">
    <property type="entry name" value="GLYCERATE KINASE"/>
    <property type="match status" value="1"/>
</dbReference>
<dbReference type="InterPro" id="IPR039760">
    <property type="entry name" value="MOFRL_protein"/>
</dbReference>
<keyword evidence="3" id="KW-0418">Kinase</keyword>
<proteinExistence type="predicted"/>
<dbReference type="Pfam" id="PF13660">
    <property type="entry name" value="DUF4147"/>
    <property type="match status" value="1"/>
</dbReference>
<dbReference type="GO" id="GO:0005524">
    <property type="term" value="F:ATP binding"/>
    <property type="evidence" value="ECO:0007669"/>
    <property type="project" value="UniProtKB-KW"/>
</dbReference>
<evidence type="ECO:0000256" key="2">
    <source>
        <dbReference type="ARBA" id="ARBA00022741"/>
    </source>
</evidence>
<evidence type="ECO:0000256" key="1">
    <source>
        <dbReference type="ARBA" id="ARBA00022679"/>
    </source>
</evidence>
<dbReference type="FunFam" id="3.40.50.10180:FF:000001">
    <property type="entry name" value="Glycerate kinase"/>
    <property type="match status" value="1"/>
</dbReference>
<reference evidence="7" key="1">
    <citation type="submission" date="2016-10" db="EMBL/GenBank/DDBJ databases">
        <title>Sequence of Gallionella enrichment culture.</title>
        <authorList>
            <person name="Poehlein A."/>
            <person name="Muehling M."/>
            <person name="Daniel R."/>
        </authorList>
    </citation>
    <scope>NUCLEOTIDE SEQUENCE</scope>
</reference>
<dbReference type="Gene3D" id="3.40.50.10180">
    <property type="entry name" value="Glycerate kinase, MOFRL-like N-terminal domain"/>
    <property type="match status" value="1"/>
</dbReference>
<dbReference type="Gene3D" id="3.40.1480.10">
    <property type="entry name" value="MOFRL domain"/>
    <property type="match status" value="1"/>
</dbReference>
<keyword evidence="7" id="KW-0670">Pyruvate</keyword>
<keyword evidence="2" id="KW-0547">Nucleotide-binding</keyword>
<dbReference type="EMBL" id="MLJW01000079">
    <property type="protein sequence ID" value="OIR01880.1"/>
    <property type="molecule type" value="Genomic_DNA"/>
</dbReference>
<evidence type="ECO:0000313" key="7">
    <source>
        <dbReference type="EMBL" id="OIR01880.1"/>
    </source>
</evidence>
<sequence>MNNEQINPRELLQQMFAAAVAAAQPGICIPRYMPQPPRGRLIVIGAGKASAAMARAVEDCWPSRLEGLVVTRYGYAVPCKQIEIVEAAHPVPDQAGETASKRMLELVSGLTADDLVLCLISGGGSSLLPLPAAGLSLEDKQAVNRNLLKSGATIAEMNCVRRHLSAIKGGRLAAACHPARVVNLIISDVPGDNPADIASGPTVADKSTCAEALAILRRYAIDVPQRVIDLLESGAGESIKPGDAHLPVIETHLIATPQMALEAAASVAGDHGIACHILGDSIEGEARDVGKVMAGIALQVSRRGQPFRPPCVLLSGGETTVTVRGDGRGGRNVEFLLSLGIALQSEPGVYAIAGDTDGVDGSEEIAGAYLMPDTLARAWGQGIRPADSLARNDGHGFFRALGDSLITGPTLTNVNDFRAILITK</sequence>
<dbReference type="InterPro" id="IPR007835">
    <property type="entry name" value="MOFRL"/>
</dbReference>
<dbReference type="Pfam" id="PF05161">
    <property type="entry name" value="MOFRL"/>
    <property type="match status" value="1"/>
</dbReference>
<dbReference type="AlphaFoldDB" id="A0A1J5SCV3"/>
<dbReference type="InterPro" id="IPR037035">
    <property type="entry name" value="GK-like_C_sf"/>
</dbReference>
<keyword evidence="1" id="KW-0808">Transferase</keyword>